<feature type="compositionally biased region" description="Polar residues" evidence="3">
    <location>
        <begin position="61"/>
        <end position="73"/>
    </location>
</feature>
<proteinExistence type="predicted"/>
<dbReference type="GO" id="GO:0005737">
    <property type="term" value="C:cytoplasm"/>
    <property type="evidence" value="ECO:0007669"/>
    <property type="project" value="TreeGrafter"/>
</dbReference>
<feature type="compositionally biased region" description="Low complexity" evidence="3">
    <location>
        <begin position="74"/>
        <end position="93"/>
    </location>
</feature>
<dbReference type="GO" id="GO:0050321">
    <property type="term" value="F:tau-protein kinase activity"/>
    <property type="evidence" value="ECO:0007669"/>
    <property type="project" value="TreeGrafter"/>
</dbReference>
<dbReference type="PROSITE" id="PS50011">
    <property type="entry name" value="PROTEIN_KINASE_DOM"/>
    <property type="match status" value="1"/>
</dbReference>
<gene>
    <name evidence="5" type="ORF">DPMN_010621</name>
</gene>
<dbReference type="OrthoDB" id="193931at2759"/>
<dbReference type="Proteomes" id="UP000828390">
    <property type="component" value="Unassembled WGS sequence"/>
</dbReference>
<evidence type="ECO:0000313" key="5">
    <source>
        <dbReference type="EMBL" id="KAH3886610.1"/>
    </source>
</evidence>
<feature type="domain" description="Protein kinase" evidence="4">
    <location>
        <begin position="139"/>
        <end position="415"/>
    </location>
</feature>
<keyword evidence="6" id="KW-1185">Reference proteome</keyword>
<dbReference type="GO" id="GO:0000226">
    <property type="term" value="P:microtubule cytoskeleton organization"/>
    <property type="evidence" value="ECO:0007669"/>
    <property type="project" value="TreeGrafter"/>
</dbReference>
<dbReference type="AlphaFoldDB" id="A0A9D4N087"/>
<reference evidence="5" key="2">
    <citation type="submission" date="2020-11" db="EMBL/GenBank/DDBJ databases">
        <authorList>
            <person name="McCartney M.A."/>
            <person name="Auch B."/>
            <person name="Kono T."/>
            <person name="Mallez S."/>
            <person name="Becker A."/>
            <person name="Gohl D.M."/>
            <person name="Silverstein K.A.T."/>
            <person name="Koren S."/>
            <person name="Bechman K.B."/>
            <person name="Herman A."/>
            <person name="Abrahante J.E."/>
            <person name="Garbe J."/>
        </authorList>
    </citation>
    <scope>NUCLEOTIDE SEQUENCE</scope>
    <source>
        <strain evidence="5">Duluth1</strain>
        <tissue evidence="5">Whole animal</tissue>
    </source>
</reference>
<dbReference type="GO" id="GO:0035556">
    <property type="term" value="P:intracellular signal transduction"/>
    <property type="evidence" value="ECO:0007669"/>
    <property type="project" value="TreeGrafter"/>
</dbReference>
<evidence type="ECO:0000313" key="6">
    <source>
        <dbReference type="Proteomes" id="UP000828390"/>
    </source>
</evidence>
<protein>
    <recommendedName>
        <fullName evidence="4">Protein kinase domain-containing protein</fullName>
    </recommendedName>
</protein>
<comment type="caution">
    <text evidence="5">The sequence shown here is derived from an EMBL/GenBank/DDBJ whole genome shotgun (WGS) entry which is preliminary data.</text>
</comment>
<feature type="region of interest" description="Disordered" evidence="3">
    <location>
        <begin position="61"/>
        <end position="107"/>
    </location>
</feature>
<dbReference type="PROSITE" id="PS00108">
    <property type="entry name" value="PROTEIN_KINASE_ST"/>
    <property type="match status" value="1"/>
</dbReference>
<organism evidence="5 6">
    <name type="scientific">Dreissena polymorpha</name>
    <name type="common">Zebra mussel</name>
    <name type="synonym">Mytilus polymorpha</name>
    <dbReference type="NCBI Taxonomy" id="45954"/>
    <lineage>
        <taxon>Eukaryota</taxon>
        <taxon>Metazoa</taxon>
        <taxon>Spiralia</taxon>
        <taxon>Lophotrochozoa</taxon>
        <taxon>Mollusca</taxon>
        <taxon>Bivalvia</taxon>
        <taxon>Autobranchia</taxon>
        <taxon>Heteroconchia</taxon>
        <taxon>Euheterodonta</taxon>
        <taxon>Imparidentia</taxon>
        <taxon>Neoheterodontei</taxon>
        <taxon>Myida</taxon>
        <taxon>Dreissenoidea</taxon>
        <taxon>Dreissenidae</taxon>
        <taxon>Dreissena</taxon>
    </lineage>
</organism>
<dbReference type="GO" id="GO:0005524">
    <property type="term" value="F:ATP binding"/>
    <property type="evidence" value="ECO:0007669"/>
    <property type="project" value="UniProtKB-KW"/>
</dbReference>
<dbReference type="Gene3D" id="1.10.510.10">
    <property type="entry name" value="Transferase(Phosphotransferase) domain 1"/>
    <property type="match status" value="1"/>
</dbReference>
<accession>A0A9D4N087</accession>
<keyword evidence="2" id="KW-0067">ATP-binding</keyword>
<dbReference type="Pfam" id="PF00069">
    <property type="entry name" value="Pkinase"/>
    <property type="match status" value="1"/>
</dbReference>
<reference evidence="5" key="1">
    <citation type="journal article" date="2019" name="bioRxiv">
        <title>The Genome of the Zebra Mussel, Dreissena polymorpha: A Resource for Invasive Species Research.</title>
        <authorList>
            <person name="McCartney M.A."/>
            <person name="Auch B."/>
            <person name="Kono T."/>
            <person name="Mallez S."/>
            <person name="Zhang Y."/>
            <person name="Obille A."/>
            <person name="Becker A."/>
            <person name="Abrahante J.E."/>
            <person name="Garbe J."/>
            <person name="Badalamenti J.P."/>
            <person name="Herman A."/>
            <person name="Mangelson H."/>
            <person name="Liachko I."/>
            <person name="Sullivan S."/>
            <person name="Sone E.D."/>
            <person name="Koren S."/>
            <person name="Silverstein K.A.T."/>
            <person name="Beckman K.B."/>
            <person name="Gohl D.M."/>
        </authorList>
    </citation>
    <scope>NUCLEOTIDE SEQUENCE</scope>
    <source>
        <strain evidence="5">Duluth1</strain>
        <tissue evidence="5">Whole animal</tissue>
    </source>
</reference>
<dbReference type="FunFam" id="1.10.510.10:FF:000571">
    <property type="entry name" value="Maternal embryonic leucine zipper kinase"/>
    <property type="match status" value="1"/>
</dbReference>
<feature type="compositionally biased region" description="Polar residues" evidence="3">
    <location>
        <begin position="519"/>
        <end position="538"/>
    </location>
</feature>
<keyword evidence="1" id="KW-0547">Nucleotide-binding</keyword>
<dbReference type="PANTHER" id="PTHR24346:SF84">
    <property type="entry name" value="TESTIS SPECIFIC SERINE KINASE 5"/>
    <property type="match status" value="1"/>
</dbReference>
<evidence type="ECO:0000256" key="3">
    <source>
        <dbReference type="SAM" id="MobiDB-lite"/>
    </source>
</evidence>
<dbReference type="InterPro" id="IPR008271">
    <property type="entry name" value="Ser/Thr_kinase_AS"/>
</dbReference>
<sequence length="828" mass="92044">MKLKFNQNYTSRFKTPTKTVFRPTKNNEKYSTETDEKSVKYALIKQWLKDSEKCDKECREVTTNVNNSSKTGQTGSDSMGSSETSSFSTTTKQTSREESSTTNEKSQTTKIAAMFVTASRNVQHVSSDVVRADCMNHGYKIDKTVGEGAYAKVKLADVLPSKMARNADLADNADNDGNLKVAIKVIDGRNVPREFLKKFLPRELANHVPLPPHKHVVRVFEQFKSGDRYYVVMEFCSRGDLLDLINQRISESKKGLGEDRARNLFRMLAEGIHHIHAHGIVHRDLKCENVLLDKDDNIKITDFGFSTKFKPGISSLLKTSCGSYAYTAPEVIKVRPYDGTKSDIWSMGIILFAMLNGRLPFNDAQLSELEEDMKMQRLRFERTVSFESMVLVRRMLQYNPSSRPALADILTDPWLTGRRAIPRQPLKPKWTNPYQHKSAGKTAGMMCQPEVTSSDGVALYYKGTINERGPEATVTLSHNKHETVVLKSRTGSTKKNIWISGPPAAQRPNTWPRSDKTVWKSSTKRGSPTRRSSASYQNNMTIGAKQRTNKPCTGKNMKNARLSQELVQKHMAEKEVTSNSTETCVCCKADADIICPKTRQGTGKDEDVDMLILDKGDVIKTAVTSVSTFDKKYSLKAVSAKARTSGRMISSEVCKSLSASPRRKSTSSDARSALASAVSPVKLPMQQPISPDQGQGQVQSWVNYMVNPTTSPAERVKYFRDRLMKLYGSDERPEAPNNGASGLPPLLVQSMTTTVRSVDASNPASPQPPPQPTTSRKMSQSPTRCSTGTRRPSAPASTWRSARSLRTSGKSKLPIKPKQRVVVHSAVV</sequence>
<dbReference type="PANTHER" id="PTHR24346">
    <property type="entry name" value="MAP/MICROTUBULE AFFINITY-REGULATING KINASE"/>
    <property type="match status" value="1"/>
</dbReference>
<dbReference type="InterPro" id="IPR000719">
    <property type="entry name" value="Prot_kinase_dom"/>
</dbReference>
<feature type="compositionally biased region" description="Polar residues" evidence="3">
    <location>
        <begin position="754"/>
        <end position="764"/>
    </location>
</feature>
<name>A0A9D4N087_DREPO</name>
<dbReference type="InterPro" id="IPR011009">
    <property type="entry name" value="Kinase-like_dom_sf"/>
</dbReference>
<feature type="compositionally biased region" description="Polar residues" evidence="3">
    <location>
        <begin position="776"/>
        <end position="810"/>
    </location>
</feature>
<feature type="region of interest" description="Disordered" evidence="3">
    <location>
        <begin position="495"/>
        <end position="538"/>
    </location>
</feature>
<dbReference type="EMBL" id="JAIWYP010000001">
    <property type="protein sequence ID" value="KAH3886610.1"/>
    <property type="molecule type" value="Genomic_DNA"/>
</dbReference>
<feature type="region of interest" description="Disordered" evidence="3">
    <location>
        <begin position="652"/>
        <end position="675"/>
    </location>
</feature>
<dbReference type="SMART" id="SM00220">
    <property type="entry name" value="S_TKc"/>
    <property type="match status" value="1"/>
</dbReference>
<evidence type="ECO:0000259" key="4">
    <source>
        <dbReference type="PROSITE" id="PS50011"/>
    </source>
</evidence>
<evidence type="ECO:0000256" key="2">
    <source>
        <dbReference type="ARBA" id="ARBA00022840"/>
    </source>
</evidence>
<feature type="region of interest" description="Disordered" evidence="3">
    <location>
        <begin position="754"/>
        <end position="828"/>
    </location>
</feature>
<dbReference type="SUPFAM" id="SSF56112">
    <property type="entry name" value="Protein kinase-like (PK-like)"/>
    <property type="match status" value="1"/>
</dbReference>
<evidence type="ECO:0000256" key="1">
    <source>
        <dbReference type="ARBA" id="ARBA00022741"/>
    </source>
</evidence>